<dbReference type="Proteomes" id="UP000481033">
    <property type="component" value="Unassembled WGS sequence"/>
</dbReference>
<organism evidence="1 2">
    <name type="scientific">Adonisia turfae CCMR0081</name>
    <dbReference type="NCBI Taxonomy" id="2292702"/>
    <lineage>
        <taxon>Bacteria</taxon>
        <taxon>Bacillati</taxon>
        <taxon>Cyanobacteriota</taxon>
        <taxon>Adonisia</taxon>
        <taxon>Adonisia turfae</taxon>
    </lineage>
</organism>
<dbReference type="Pfam" id="PF05870">
    <property type="entry name" value="PA_decarbox"/>
    <property type="match status" value="1"/>
</dbReference>
<protein>
    <submittedName>
        <fullName evidence="1">Phenolic acid decarboxylase</fullName>
    </submittedName>
</protein>
<dbReference type="PANTHER" id="PTHR40087">
    <property type="entry name" value="PHENOLIC ACID DECARBOXYLASE PADC"/>
    <property type="match status" value="1"/>
</dbReference>
<evidence type="ECO:0000313" key="2">
    <source>
        <dbReference type="Proteomes" id="UP000481033"/>
    </source>
</evidence>
<evidence type="ECO:0000313" key="1">
    <source>
        <dbReference type="EMBL" id="NEZ58658.1"/>
    </source>
</evidence>
<dbReference type="PANTHER" id="PTHR40087:SF1">
    <property type="entry name" value="PHENOLIC ACID DECARBOXYLASE PADC"/>
    <property type="match status" value="1"/>
</dbReference>
<dbReference type="RefSeq" id="WP_163701369.1">
    <property type="nucleotide sequence ID" value="NZ_QXHD01000004.1"/>
</dbReference>
<gene>
    <name evidence="1" type="ORF">DXZ20_24055</name>
</gene>
<dbReference type="EMBL" id="QXHD01000004">
    <property type="protein sequence ID" value="NEZ58658.1"/>
    <property type="molecule type" value="Genomic_DNA"/>
</dbReference>
<accession>A0A6M0RQY4</accession>
<proteinExistence type="predicted"/>
<dbReference type="SUPFAM" id="SSF50814">
    <property type="entry name" value="Lipocalins"/>
    <property type="match status" value="1"/>
</dbReference>
<dbReference type="InterPro" id="IPR012674">
    <property type="entry name" value="Calycin"/>
</dbReference>
<dbReference type="CDD" id="cd14241">
    <property type="entry name" value="PAD"/>
    <property type="match status" value="1"/>
</dbReference>
<sequence length="171" mass="19895">MTLHQSMHQPHELVGKHLVYTYDNGWQYEIYVKNKNTFAYRIHSGIVAGRWVTDQQADIVKIAEHTFKISWDEPTGTIVCVTINLAQKELHGAIFLPQWIEQDPQKTVCYQNEHLERMYHYRKQGPTYPKMIICEFAKIFFLENCGPDRDDVINCPPSELPASFPQVKSVA</sequence>
<name>A0A6M0RQY4_9CYAN</name>
<dbReference type="InterPro" id="IPR008729">
    <property type="entry name" value="PA_de_COase"/>
</dbReference>
<dbReference type="Gene3D" id="2.40.128.20">
    <property type="match status" value="1"/>
</dbReference>
<reference evidence="1 2" key="1">
    <citation type="journal article" date="2020" name="Microb. Ecol.">
        <title>Ecogenomics of the Marine Benthic Filamentous Cyanobacterium Adonisia.</title>
        <authorList>
            <person name="Walter J.M."/>
            <person name="Coutinho F.H."/>
            <person name="Leomil L."/>
            <person name="Hargreaves P.I."/>
            <person name="Campeao M.E."/>
            <person name="Vieira V.V."/>
            <person name="Silva B.S."/>
            <person name="Fistarol G.O."/>
            <person name="Salomon P.S."/>
            <person name="Sawabe T."/>
            <person name="Mino S."/>
            <person name="Hosokawa M."/>
            <person name="Miyashita H."/>
            <person name="Maruyama F."/>
            <person name="van Verk M.C."/>
            <person name="Dutilh B.E."/>
            <person name="Thompson C.C."/>
            <person name="Thompson F.L."/>
        </authorList>
    </citation>
    <scope>NUCLEOTIDE SEQUENCE [LARGE SCALE GENOMIC DNA]</scope>
    <source>
        <strain evidence="1 2">CCMR0081</strain>
    </source>
</reference>
<keyword evidence="2" id="KW-1185">Reference proteome</keyword>
<dbReference type="AlphaFoldDB" id="A0A6M0RQY4"/>
<comment type="caution">
    <text evidence="1">The sequence shown here is derived from an EMBL/GenBank/DDBJ whole genome shotgun (WGS) entry which is preliminary data.</text>
</comment>
<dbReference type="GO" id="GO:0016831">
    <property type="term" value="F:carboxy-lyase activity"/>
    <property type="evidence" value="ECO:0007669"/>
    <property type="project" value="InterPro"/>
</dbReference>